<evidence type="ECO:0000313" key="11">
    <source>
        <dbReference type="Proteomes" id="UP000501939"/>
    </source>
</evidence>
<dbReference type="GO" id="GO:0009279">
    <property type="term" value="C:cell outer membrane"/>
    <property type="evidence" value="ECO:0007669"/>
    <property type="project" value="UniProtKB-SubCell"/>
</dbReference>
<feature type="coiled-coil region" evidence="8">
    <location>
        <begin position="255"/>
        <end position="282"/>
    </location>
</feature>
<sequence length="360" mass="37018">MLTGNGIALADLSSAGSLQTDGSVANRTLIKQDVGGVQKTREYSVDGKRVLEVYNDDAGRELASQYYEIIGNGADLAEWNGSTPVAGSHIKTGTAAYTSGTFDVNKVHNTVTNKNVTYSETKQVVVQQQVKAGITNPNAATTDIDKTFSEAPTSETTQYVSTGVIKENSGSNVYGTEVVKKVTADGKTTEEKTTITASGIDTTGVINAADYQIGGVSIVDGIKTSVDSAVADASQAIDAKVAEVDEKIVEVDSRLTQFNADAAKINGRVDQLNNRIDDVEKTAYRGVAIALAAQQAIPNLGAGQTAVFGGAGVYESEGAGALGLATVLKDGRTSFSGAIGVAGGGEVGGRVGVAYVFGGK</sequence>
<feature type="domain" description="Trimeric autotransporter adhesin YadA-like C-terminal membrane anchor" evidence="9">
    <location>
        <begin position="302"/>
        <end position="357"/>
    </location>
</feature>
<accession>A0A6G8S7V6</accession>
<protein>
    <recommendedName>
        <fullName evidence="9">Trimeric autotransporter adhesin YadA-like C-terminal membrane anchor domain-containing protein</fullName>
    </recommendedName>
</protein>
<keyword evidence="8" id="KW-0175">Coiled coil</keyword>
<dbReference type="Pfam" id="PF03895">
    <property type="entry name" value="YadA_anchor"/>
    <property type="match status" value="1"/>
</dbReference>
<dbReference type="EMBL" id="CP049916">
    <property type="protein sequence ID" value="QIO10326.1"/>
    <property type="molecule type" value="Genomic_DNA"/>
</dbReference>
<keyword evidence="5" id="KW-0732">Signal</keyword>
<evidence type="ECO:0000256" key="4">
    <source>
        <dbReference type="ARBA" id="ARBA00022692"/>
    </source>
</evidence>
<keyword evidence="4" id="KW-0812">Transmembrane</keyword>
<dbReference type="KEGG" id="alj:G8D99_04240"/>
<proteinExistence type="predicted"/>
<comment type="subcellular location">
    <subcellularLocation>
        <location evidence="2">Cell outer membrane</location>
    </subcellularLocation>
    <subcellularLocation>
        <location evidence="1">Cell surface</location>
    </subcellularLocation>
</comment>
<keyword evidence="3" id="KW-1134">Transmembrane beta strand</keyword>
<keyword evidence="11" id="KW-1185">Reference proteome</keyword>
<dbReference type="InterPro" id="IPR005594">
    <property type="entry name" value="YadA_C"/>
</dbReference>
<dbReference type="SUPFAM" id="SSF54523">
    <property type="entry name" value="Pili subunits"/>
    <property type="match status" value="1"/>
</dbReference>
<dbReference type="Gene3D" id="1.20.5.2280">
    <property type="match status" value="1"/>
</dbReference>
<evidence type="ECO:0000256" key="3">
    <source>
        <dbReference type="ARBA" id="ARBA00022452"/>
    </source>
</evidence>
<dbReference type="AlphaFoldDB" id="A0A6G8S7V6"/>
<evidence type="ECO:0000259" key="9">
    <source>
        <dbReference type="Pfam" id="PF03895"/>
    </source>
</evidence>
<name>A0A6G8S7V6_9GAMM</name>
<dbReference type="GO" id="GO:0009986">
    <property type="term" value="C:cell surface"/>
    <property type="evidence" value="ECO:0007669"/>
    <property type="project" value="UniProtKB-SubCell"/>
</dbReference>
<gene>
    <name evidence="10" type="ORF">G8D99_04240</name>
</gene>
<keyword evidence="6" id="KW-0472">Membrane</keyword>
<dbReference type="Gene3D" id="3.30.1300.30">
    <property type="entry name" value="GSPII I/J protein-like"/>
    <property type="match status" value="1"/>
</dbReference>
<dbReference type="InterPro" id="IPR045584">
    <property type="entry name" value="Pilin-like"/>
</dbReference>
<evidence type="ECO:0000256" key="2">
    <source>
        <dbReference type="ARBA" id="ARBA00004442"/>
    </source>
</evidence>
<reference evidence="10 11" key="1">
    <citation type="submission" date="2020-03" db="EMBL/GenBank/DDBJ databases">
        <authorList>
            <person name="Zhu W."/>
        </authorList>
    </citation>
    <scope>NUCLEOTIDE SEQUENCE [LARGE SCALE GENOMIC DNA]</scope>
    <source>
        <strain evidence="10 11">185</strain>
    </source>
</reference>
<evidence type="ECO:0000256" key="5">
    <source>
        <dbReference type="ARBA" id="ARBA00022729"/>
    </source>
</evidence>
<evidence type="ECO:0000256" key="6">
    <source>
        <dbReference type="ARBA" id="ARBA00023136"/>
    </source>
</evidence>
<evidence type="ECO:0000256" key="1">
    <source>
        <dbReference type="ARBA" id="ARBA00004241"/>
    </source>
</evidence>
<organism evidence="10 11">
    <name type="scientific">Acinetobacter lanii</name>
    <dbReference type="NCBI Taxonomy" id="2715163"/>
    <lineage>
        <taxon>Bacteria</taxon>
        <taxon>Pseudomonadati</taxon>
        <taxon>Pseudomonadota</taxon>
        <taxon>Gammaproteobacteria</taxon>
        <taxon>Moraxellales</taxon>
        <taxon>Moraxellaceae</taxon>
        <taxon>Acinetobacter</taxon>
    </lineage>
</organism>
<evidence type="ECO:0000313" key="10">
    <source>
        <dbReference type="EMBL" id="QIO10326.1"/>
    </source>
</evidence>
<keyword evidence="7" id="KW-0998">Cell outer membrane</keyword>
<evidence type="ECO:0000256" key="8">
    <source>
        <dbReference type="SAM" id="Coils"/>
    </source>
</evidence>
<dbReference type="Proteomes" id="UP000501939">
    <property type="component" value="Chromosome"/>
</dbReference>
<evidence type="ECO:0000256" key="7">
    <source>
        <dbReference type="ARBA" id="ARBA00023237"/>
    </source>
</evidence>